<evidence type="ECO:0000313" key="1">
    <source>
        <dbReference type="EMBL" id="RRC94978.1"/>
    </source>
</evidence>
<proteinExistence type="predicted"/>
<protein>
    <submittedName>
        <fullName evidence="1">Uncharacterized protein</fullName>
    </submittedName>
</protein>
<dbReference type="Proteomes" id="UP000280444">
    <property type="component" value="Unassembled WGS sequence"/>
</dbReference>
<accession>A0A3P1SCW9</accession>
<dbReference type="EMBL" id="RQZF01000008">
    <property type="protein sequence ID" value="RRC94978.1"/>
    <property type="molecule type" value="Genomic_DNA"/>
</dbReference>
<evidence type="ECO:0000313" key="2">
    <source>
        <dbReference type="Proteomes" id="UP000280444"/>
    </source>
</evidence>
<comment type="caution">
    <text evidence="1">The sequence shown here is derived from an EMBL/GenBank/DDBJ whole genome shotgun (WGS) entry which is preliminary data.</text>
</comment>
<dbReference type="RefSeq" id="WP_124871124.1">
    <property type="nucleotide sequence ID" value="NZ_RQZF01000008.1"/>
</dbReference>
<sequence length="185" mass="20707">MDLSLFLADMESRFDQQRRDEHDEMLIEMLDAERATVSYAERLLATLHREIELTLRGGQRLKGRVGDVALQWIRLEGERDQHIIPLHAIVAAVGLGATTTNADSPAYRVSIGHLLRGLGERRAALVIDHDAGQYSGRLQATYADHFDIVMGGRDSWDLRDQSPSVTVSLSLLGVQKITLARHWQG</sequence>
<organism evidence="1 2">
    <name type="scientific">Schaalia canis</name>
    <dbReference type="NCBI Taxonomy" id="100469"/>
    <lineage>
        <taxon>Bacteria</taxon>
        <taxon>Bacillati</taxon>
        <taxon>Actinomycetota</taxon>
        <taxon>Actinomycetes</taxon>
        <taxon>Actinomycetales</taxon>
        <taxon>Actinomycetaceae</taxon>
        <taxon>Schaalia</taxon>
    </lineage>
</organism>
<gene>
    <name evidence="1" type="ORF">EII11_07800</name>
</gene>
<dbReference type="OrthoDB" id="3827359at2"/>
<name>A0A3P1SCW9_9ACTO</name>
<reference evidence="1 2" key="1">
    <citation type="submission" date="2018-11" db="EMBL/GenBank/DDBJ databases">
        <title>Genomes From Bacteria Associated with the Canine Oral Cavity: a Test Case for Automated Genome-Based Taxonomic Assignment.</title>
        <authorList>
            <person name="Coil D.A."/>
            <person name="Jospin G."/>
            <person name="Darling A.E."/>
            <person name="Wallis C."/>
            <person name="Davis I.J."/>
            <person name="Harris S."/>
            <person name="Eisen J.A."/>
            <person name="Holcombe L.J."/>
            <person name="O'Flynn C."/>
        </authorList>
    </citation>
    <scope>NUCLEOTIDE SEQUENCE [LARGE SCALE GENOMIC DNA]</scope>
    <source>
        <strain evidence="1 2">OH770</strain>
    </source>
</reference>
<dbReference type="AlphaFoldDB" id="A0A3P1SCW9"/>
<keyword evidence="2" id="KW-1185">Reference proteome</keyword>